<proteinExistence type="predicted"/>
<comment type="caution">
    <text evidence="2">The sequence shown here is derived from an EMBL/GenBank/DDBJ whole genome shotgun (WGS) entry which is preliminary data.</text>
</comment>
<dbReference type="Proteomes" id="UP000284621">
    <property type="component" value="Unassembled WGS sequence"/>
</dbReference>
<keyword evidence="3" id="KW-1185">Reference proteome</keyword>
<gene>
    <name evidence="2" type="ORF">DW833_02235</name>
</gene>
<accession>A0A414B8S9</accession>
<feature type="domain" description="Antitoxin SocA-like Panacea" evidence="1">
    <location>
        <begin position="28"/>
        <end position="120"/>
    </location>
</feature>
<dbReference type="AlphaFoldDB" id="A0A414B8S9"/>
<dbReference type="Pfam" id="PF13274">
    <property type="entry name" value="SocA_Panacea"/>
    <property type="match status" value="1"/>
</dbReference>
<protein>
    <submittedName>
        <fullName evidence="2">DUF4065 domain-containing protein</fullName>
    </submittedName>
</protein>
<dbReference type="RefSeq" id="WP_118380440.1">
    <property type="nucleotide sequence ID" value="NZ_CABJFJ010000002.1"/>
</dbReference>
<dbReference type="EMBL" id="QSID01000002">
    <property type="protein sequence ID" value="RHC67486.1"/>
    <property type="molecule type" value="Genomic_DNA"/>
</dbReference>
<evidence type="ECO:0000259" key="1">
    <source>
        <dbReference type="Pfam" id="PF13274"/>
    </source>
</evidence>
<sequence>MGTIMDAAKYLIYLSYNLKVRSLTPLKLQKILYLSQGWSYVWDDRELFLEEFEAWKYGPVNLEVYQYFKKYGSDEIPEWEGDKGFFLKEEERETLQVVWNSYSDQTASQLVSLTHRHRPWIMNYINGERVRISNEDIRDYFKEVY</sequence>
<dbReference type="InterPro" id="IPR025272">
    <property type="entry name" value="SocA_Panacea"/>
</dbReference>
<evidence type="ECO:0000313" key="2">
    <source>
        <dbReference type="EMBL" id="RHC67486.1"/>
    </source>
</evidence>
<reference evidence="2 3" key="1">
    <citation type="submission" date="2018-08" db="EMBL/GenBank/DDBJ databases">
        <title>A genome reference for cultivated species of the human gut microbiota.</title>
        <authorList>
            <person name="Zou Y."/>
            <person name="Xue W."/>
            <person name="Luo G."/>
        </authorList>
    </citation>
    <scope>NUCLEOTIDE SEQUENCE [LARGE SCALE GENOMIC DNA]</scope>
    <source>
        <strain evidence="2 3">AM34-3LB</strain>
    </source>
</reference>
<organism evidence="2 3">
    <name type="scientific">Anaerobutyricum hallii</name>
    <dbReference type="NCBI Taxonomy" id="39488"/>
    <lineage>
        <taxon>Bacteria</taxon>
        <taxon>Bacillati</taxon>
        <taxon>Bacillota</taxon>
        <taxon>Clostridia</taxon>
        <taxon>Lachnospirales</taxon>
        <taxon>Lachnospiraceae</taxon>
        <taxon>Anaerobutyricum</taxon>
    </lineage>
</organism>
<evidence type="ECO:0000313" key="3">
    <source>
        <dbReference type="Proteomes" id="UP000284621"/>
    </source>
</evidence>
<name>A0A414B8S9_9FIRM</name>